<dbReference type="AlphaFoldDB" id="A0A4Q4ZCH1"/>
<dbReference type="EMBL" id="SDKM01000017">
    <property type="protein sequence ID" value="RYP85388.1"/>
    <property type="molecule type" value="Genomic_DNA"/>
</dbReference>
<gene>
    <name evidence="2" type="ORF">EKO23_12995</name>
</gene>
<keyword evidence="3" id="KW-1185">Reference proteome</keyword>
<name>A0A4Q4ZCH1_9ACTN</name>
<dbReference type="Proteomes" id="UP000295198">
    <property type="component" value="Unassembled WGS sequence"/>
</dbReference>
<feature type="transmembrane region" description="Helical" evidence="1">
    <location>
        <begin position="21"/>
        <end position="43"/>
    </location>
</feature>
<dbReference type="RefSeq" id="WP_134717926.1">
    <property type="nucleotide sequence ID" value="NZ_SDKM01000017.1"/>
</dbReference>
<sequence>MIAVVTVLLAFPLGYRMRSRLAANTTYAVAYLWAFTFQTLYLLLDSMQPTGGGAAFDSSDFPWAYGVVTLSIFGVGFALVEAGRRVAARRGPRTVHATAG</sequence>
<protein>
    <recommendedName>
        <fullName evidence="4">Lycopene cyclase domain-containing protein</fullName>
    </recommendedName>
</protein>
<feature type="transmembrane region" description="Helical" evidence="1">
    <location>
        <begin position="63"/>
        <end position="80"/>
    </location>
</feature>
<evidence type="ECO:0008006" key="4">
    <source>
        <dbReference type="Google" id="ProtNLM"/>
    </source>
</evidence>
<evidence type="ECO:0000313" key="3">
    <source>
        <dbReference type="Proteomes" id="UP000295198"/>
    </source>
</evidence>
<keyword evidence="1" id="KW-0472">Membrane</keyword>
<organism evidence="2 3">
    <name type="scientific">Nocardioides guangzhouensis</name>
    <dbReference type="NCBI Taxonomy" id="2497878"/>
    <lineage>
        <taxon>Bacteria</taxon>
        <taxon>Bacillati</taxon>
        <taxon>Actinomycetota</taxon>
        <taxon>Actinomycetes</taxon>
        <taxon>Propionibacteriales</taxon>
        <taxon>Nocardioidaceae</taxon>
        <taxon>Nocardioides</taxon>
    </lineage>
</organism>
<keyword evidence="1" id="KW-0812">Transmembrane</keyword>
<comment type="caution">
    <text evidence="2">The sequence shown here is derived from an EMBL/GenBank/DDBJ whole genome shotgun (WGS) entry which is preliminary data.</text>
</comment>
<accession>A0A4Q4ZCH1</accession>
<keyword evidence="1" id="KW-1133">Transmembrane helix</keyword>
<proteinExistence type="predicted"/>
<evidence type="ECO:0000256" key="1">
    <source>
        <dbReference type="SAM" id="Phobius"/>
    </source>
</evidence>
<reference evidence="2 3" key="1">
    <citation type="submission" date="2019-01" db="EMBL/GenBank/DDBJ databases">
        <title>Nocardioides guangzhouensis sp. nov., an actinobacterium isolated from soil.</title>
        <authorList>
            <person name="Fu Y."/>
            <person name="Cai Y."/>
            <person name="Lin Z."/>
            <person name="Chen P."/>
        </authorList>
    </citation>
    <scope>NUCLEOTIDE SEQUENCE [LARGE SCALE GENOMIC DNA]</scope>
    <source>
        <strain evidence="2 3">130</strain>
    </source>
</reference>
<dbReference type="OrthoDB" id="4838646at2"/>
<evidence type="ECO:0000313" key="2">
    <source>
        <dbReference type="EMBL" id="RYP85388.1"/>
    </source>
</evidence>